<dbReference type="Proteomes" id="UP000662814">
    <property type="component" value="Chromosome"/>
</dbReference>
<evidence type="ECO:0000256" key="4">
    <source>
        <dbReference type="ARBA" id="ARBA00022989"/>
    </source>
</evidence>
<keyword evidence="2" id="KW-1003">Cell membrane</keyword>
<feature type="transmembrane region" description="Helical" evidence="7">
    <location>
        <begin position="159"/>
        <end position="177"/>
    </location>
</feature>
<feature type="transmembrane region" description="Helical" evidence="7">
    <location>
        <begin position="285"/>
        <end position="308"/>
    </location>
</feature>
<dbReference type="RefSeq" id="WP_198248069.1">
    <property type="nucleotide sequence ID" value="NZ_CP061169.1"/>
</dbReference>
<comment type="subcellular location">
    <subcellularLocation>
        <location evidence="1">Cell membrane</location>
        <topology evidence="1">Multi-pass membrane protein</topology>
    </subcellularLocation>
</comment>
<feature type="transmembrane region" description="Helical" evidence="7">
    <location>
        <begin position="218"/>
        <end position="240"/>
    </location>
</feature>
<sequence length="703" mass="74988">MQLRLSDATASAAAAPVIHRSRGLIGAVSVLSLAVLLAFPVATAVLAGDAPYTAVVSGFPGLDVAVATTIAHTIAGITSTATVGALVALLFLRDARGTTSTRVPTGVGLTVLRVASAIWSVTAGALVVLEAADANGVPLSKLNEPGAFAYLYSASDHPIAWTFTFVLAGLVCVASQFATRWTSLLIPLAAAVLGLLAPAAVGQLLVGQNHDLGGDSGYLLTIAAAVHFGVLIVAAARVATGQLMPPRMLKRFTGIVAVSLAVMIVTDPIVSLFKLSGTGILDSMTGWQVIARSAVLLVDAIVIAVLVLRLRSGRLTDRTLTTSFALAGLCAAAWTAVDVAISRIPPPNYFQATSIAEVYMGFNTPDAPTPLVLFTHWRINILFVAIAIAAIAVYLIAARTLRKRGDAWPVGRTIAWITGWAIVVFITSSGFGRYSAPDFAIHMIVHMTLNMLAPMFLVLGGVVTLLLRASKPTRTGPAGPHEWISRVLTWKPLQLIFNPLLVFIGYIASYYALYFSPIFGDYMRFHWAHQLMNVHFLVIGYLFYSLVIGVDRPPRPLPHIGKLGYVLAAMPFHAFFGVILMTSNDIVAETFYRYLDMPWANLAASQYAGGGIAWAGGEIPLMIVIVVLAVQWSRQDGREAKRVDRHIDTGRDDEFDDYNAMLASLRDRQPSVGPSPQTENADAPGAEEADSTHADNAEARVET</sequence>
<feature type="transmembrane region" description="Helical" evidence="7">
    <location>
        <begin position="320"/>
        <end position="341"/>
    </location>
</feature>
<evidence type="ECO:0000256" key="7">
    <source>
        <dbReference type="SAM" id="Phobius"/>
    </source>
</evidence>
<dbReference type="EMBL" id="CP061169">
    <property type="protein sequence ID" value="QPZ37973.1"/>
    <property type="molecule type" value="Genomic_DNA"/>
</dbReference>
<feature type="transmembrane region" description="Helical" evidence="7">
    <location>
        <begin position="495"/>
        <end position="514"/>
    </location>
</feature>
<name>A0ABX6YGR0_9MICO</name>
<proteinExistence type="predicted"/>
<feature type="compositionally biased region" description="Basic and acidic residues" evidence="6">
    <location>
        <begin position="690"/>
        <end position="703"/>
    </location>
</feature>
<keyword evidence="4 7" id="KW-1133">Transmembrane helix</keyword>
<dbReference type="InterPro" id="IPR019108">
    <property type="entry name" value="Caa3_assmbl_CtaG-rel"/>
</dbReference>
<evidence type="ECO:0000256" key="6">
    <source>
        <dbReference type="SAM" id="MobiDB-lite"/>
    </source>
</evidence>
<feature type="region of interest" description="Disordered" evidence="6">
    <location>
        <begin position="666"/>
        <end position="703"/>
    </location>
</feature>
<evidence type="ECO:0000256" key="1">
    <source>
        <dbReference type="ARBA" id="ARBA00004651"/>
    </source>
</evidence>
<keyword evidence="5 7" id="KW-0472">Membrane</keyword>
<feature type="transmembrane region" description="Helical" evidence="7">
    <location>
        <begin position="104"/>
        <end position="129"/>
    </location>
</feature>
<evidence type="ECO:0000256" key="3">
    <source>
        <dbReference type="ARBA" id="ARBA00022692"/>
    </source>
</evidence>
<feature type="transmembrane region" description="Helical" evidence="7">
    <location>
        <begin position="413"/>
        <end position="431"/>
    </location>
</feature>
<evidence type="ECO:0000313" key="8">
    <source>
        <dbReference type="EMBL" id="QPZ37973.1"/>
    </source>
</evidence>
<gene>
    <name evidence="8" type="ORF">HCR76_14355</name>
</gene>
<feature type="transmembrane region" description="Helical" evidence="7">
    <location>
        <begin position="607"/>
        <end position="632"/>
    </location>
</feature>
<feature type="transmembrane region" description="Helical" evidence="7">
    <location>
        <begin position="563"/>
        <end position="587"/>
    </location>
</feature>
<dbReference type="Pfam" id="PF09678">
    <property type="entry name" value="Caa3_CtaG"/>
    <property type="match status" value="1"/>
</dbReference>
<reference evidence="8 9" key="1">
    <citation type="submission" date="2020-12" db="EMBL/GenBank/DDBJ databases">
        <title>Microbacterium sp. HY060.</title>
        <authorList>
            <person name="Zhou J."/>
        </authorList>
    </citation>
    <scope>NUCLEOTIDE SEQUENCE [LARGE SCALE GENOMIC DNA]</scope>
    <source>
        <strain evidence="8 9">HY60</strain>
    </source>
</reference>
<feature type="transmembrane region" description="Helical" evidence="7">
    <location>
        <begin position="184"/>
        <end position="206"/>
    </location>
</feature>
<keyword evidence="3 7" id="KW-0812">Transmembrane</keyword>
<evidence type="ECO:0000256" key="5">
    <source>
        <dbReference type="ARBA" id="ARBA00023136"/>
    </source>
</evidence>
<keyword evidence="9" id="KW-1185">Reference proteome</keyword>
<feature type="transmembrane region" description="Helical" evidence="7">
    <location>
        <begin position="443"/>
        <end position="467"/>
    </location>
</feature>
<feature type="transmembrane region" description="Helical" evidence="7">
    <location>
        <begin position="24"/>
        <end position="46"/>
    </location>
</feature>
<feature type="transmembrane region" description="Helical" evidence="7">
    <location>
        <begin position="379"/>
        <end position="401"/>
    </location>
</feature>
<feature type="transmembrane region" description="Helical" evidence="7">
    <location>
        <begin position="534"/>
        <end position="551"/>
    </location>
</feature>
<evidence type="ECO:0000256" key="2">
    <source>
        <dbReference type="ARBA" id="ARBA00022475"/>
    </source>
</evidence>
<organism evidence="8 9">
    <name type="scientific">Paramicrobacterium chengjingii</name>
    <dbReference type="NCBI Taxonomy" id="2769067"/>
    <lineage>
        <taxon>Bacteria</taxon>
        <taxon>Bacillati</taxon>
        <taxon>Actinomycetota</taxon>
        <taxon>Actinomycetes</taxon>
        <taxon>Micrococcales</taxon>
        <taxon>Microbacteriaceae</taxon>
        <taxon>Paramicrobacterium</taxon>
    </lineage>
</organism>
<protein>
    <submittedName>
        <fullName evidence="8">Cytochrome c oxidase assembly protein</fullName>
    </submittedName>
</protein>
<feature type="transmembrane region" description="Helical" evidence="7">
    <location>
        <begin position="66"/>
        <end position="92"/>
    </location>
</feature>
<accession>A0ABX6YGR0</accession>
<feature type="transmembrane region" description="Helical" evidence="7">
    <location>
        <begin position="252"/>
        <end position="273"/>
    </location>
</feature>
<evidence type="ECO:0000313" key="9">
    <source>
        <dbReference type="Proteomes" id="UP000662814"/>
    </source>
</evidence>